<dbReference type="PANTHER" id="PTHR47123">
    <property type="entry name" value="F-BOX PROTEIN SKIP23"/>
    <property type="match status" value="1"/>
</dbReference>
<dbReference type="Pfam" id="PF03478">
    <property type="entry name" value="Beta-prop_KIB1-4"/>
    <property type="match status" value="1"/>
</dbReference>
<reference evidence="2" key="2">
    <citation type="submission" date="2025-08" db="UniProtKB">
        <authorList>
            <consortium name="RefSeq"/>
        </authorList>
    </citation>
    <scope>IDENTIFICATION</scope>
    <source>
        <tissue evidence="2">Leaf</tissue>
    </source>
</reference>
<dbReference type="SUPFAM" id="SSF81383">
    <property type="entry name" value="F-box domain"/>
    <property type="match status" value="1"/>
</dbReference>
<protein>
    <submittedName>
        <fullName evidence="2">F-box protein At4g35733-like</fullName>
    </submittedName>
</protein>
<keyword evidence="1" id="KW-1185">Reference proteome</keyword>
<dbReference type="KEGG" id="rsz:108821637"/>
<dbReference type="Gene3D" id="1.20.1280.50">
    <property type="match status" value="1"/>
</dbReference>
<dbReference type="GeneID" id="108821637"/>
<dbReference type="SMART" id="SM00256">
    <property type="entry name" value="FBOX"/>
    <property type="match status" value="1"/>
</dbReference>
<evidence type="ECO:0000313" key="1">
    <source>
        <dbReference type="Proteomes" id="UP000504610"/>
    </source>
</evidence>
<reference evidence="1" key="1">
    <citation type="journal article" date="2019" name="Database">
        <title>The radish genome database (RadishGD): an integrated information resource for radish genomics.</title>
        <authorList>
            <person name="Yu H.J."/>
            <person name="Baek S."/>
            <person name="Lee Y.J."/>
            <person name="Cho A."/>
            <person name="Mun J.H."/>
        </authorList>
    </citation>
    <scope>NUCLEOTIDE SEQUENCE [LARGE SCALE GENOMIC DNA]</scope>
    <source>
        <strain evidence="1">cv. WK10039</strain>
    </source>
</reference>
<name>A0A6J0KRI5_RAPSA</name>
<proteinExistence type="predicted"/>
<accession>A0A6J0KRI5</accession>
<dbReference type="PANTHER" id="PTHR47123:SF25">
    <property type="entry name" value="F-BOX PROTEIN"/>
    <property type="match status" value="1"/>
</dbReference>
<dbReference type="Proteomes" id="UP000504610">
    <property type="component" value="Chromosome 8"/>
</dbReference>
<dbReference type="InterPro" id="IPR005174">
    <property type="entry name" value="KIB1-4_b-propeller"/>
</dbReference>
<dbReference type="InterPro" id="IPR036047">
    <property type="entry name" value="F-box-like_dom_sf"/>
</dbReference>
<dbReference type="RefSeq" id="XP_056848202.1">
    <property type="nucleotide sequence ID" value="XM_056992222.1"/>
</dbReference>
<dbReference type="InterPro" id="IPR051304">
    <property type="entry name" value="SCF_F-box_domain"/>
</dbReference>
<organism evidence="1 2">
    <name type="scientific">Raphanus sativus</name>
    <name type="common">Radish</name>
    <name type="synonym">Raphanus raphanistrum var. sativus</name>
    <dbReference type="NCBI Taxonomy" id="3726"/>
    <lineage>
        <taxon>Eukaryota</taxon>
        <taxon>Viridiplantae</taxon>
        <taxon>Streptophyta</taxon>
        <taxon>Embryophyta</taxon>
        <taxon>Tracheophyta</taxon>
        <taxon>Spermatophyta</taxon>
        <taxon>Magnoliopsida</taxon>
        <taxon>eudicotyledons</taxon>
        <taxon>Gunneridae</taxon>
        <taxon>Pentapetalae</taxon>
        <taxon>rosids</taxon>
        <taxon>malvids</taxon>
        <taxon>Brassicales</taxon>
        <taxon>Brassicaceae</taxon>
        <taxon>Brassiceae</taxon>
        <taxon>Raphanus</taxon>
    </lineage>
</organism>
<dbReference type="InterPro" id="IPR001810">
    <property type="entry name" value="F-box_dom"/>
</dbReference>
<dbReference type="Pfam" id="PF00646">
    <property type="entry name" value="F-box"/>
    <property type="match status" value="1"/>
</dbReference>
<dbReference type="OrthoDB" id="638130at2759"/>
<dbReference type="AlphaFoldDB" id="A0A6J0KRI5"/>
<sequence length="373" mass="43644">MSDQSVEWSDLPEELVDEVASRLFSKVELLRSRSLCKTWRSAFSIHKRYPKRHNRNPGRVLSRYSSYTKPCRLSPAAFFRVFLSSCQNKGWLIKTQDVSDSETRKKLLHPLSRVPVDGSSHQTLDLLKYTVSEIHQSYNVYRYYDFSNKLTSNVFARVVLVDNLVFGVNDKKEIWWCNNEEGNKNDKNNVWTRVSDKDAEYFSDIIVHKGQVYALDVNGAIWWISLSELKIFQYGPSTPIDYYEYDDCKDKRLVEYCGELCIIHRFRKKFRVRRVDVERTTGFKVYKMDMDLVEWVEVKCLGDNAFVMATDSCFSVLARDYYGCLENAIYFTEGKVVKNVNYVFKLGDGSVKKKKLAESSSESCFHMFYPPFL</sequence>
<evidence type="ECO:0000313" key="2">
    <source>
        <dbReference type="RefSeq" id="XP_056848202.1"/>
    </source>
</evidence>
<gene>
    <name evidence="2" type="primary">LOC108821637</name>
</gene>